<dbReference type="PANTHER" id="PTHR46305:SF3">
    <property type="entry name" value="NADPH:QUINONE OXIDOREDUCTASE MDAB"/>
    <property type="match status" value="1"/>
</dbReference>
<dbReference type="EMBL" id="JARULN010000008">
    <property type="protein sequence ID" value="MDG5754385.1"/>
    <property type="molecule type" value="Genomic_DNA"/>
</dbReference>
<dbReference type="InterPro" id="IPR052397">
    <property type="entry name" value="NADPH-QR_MdaB"/>
</dbReference>
<name>A0ABT6H6T4_9BACI</name>
<dbReference type="PANTHER" id="PTHR46305">
    <property type="match status" value="1"/>
</dbReference>
<evidence type="ECO:0000313" key="6">
    <source>
        <dbReference type="EMBL" id="MDG5754385.1"/>
    </source>
</evidence>
<comment type="similarity">
    <text evidence="4">Belongs to the oxidoreductase MdaB family.</text>
</comment>
<protein>
    <submittedName>
        <fullName evidence="6">NAD(P)H-dependent oxidoreductase</fullName>
        <ecNumber evidence="6">1.-.-.-</ecNumber>
    </submittedName>
</protein>
<evidence type="ECO:0000256" key="1">
    <source>
        <dbReference type="ARBA" id="ARBA00001974"/>
    </source>
</evidence>
<evidence type="ECO:0000259" key="5">
    <source>
        <dbReference type="Pfam" id="PF02525"/>
    </source>
</evidence>
<feature type="domain" description="Flavodoxin-like fold" evidence="5">
    <location>
        <begin position="2"/>
        <end position="176"/>
    </location>
</feature>
<keyword evidence="7" id="KW-1185">Reference proteome</keyword>
<dbReference type="RefSeq" id="WP_124565020.1">
    <property type="nucleotide sequence ID" value="NZ_JARRRY010000007.1"/>
</dbReference>
<dbReference type="GO" id="GO:0016491">
    <property type="term" value="F:oxidoreductase activity"/>
    <property type="evidence" value="ECO:0007669"/>
    <property type="project" value="UniProtKB-KW"/>
</dbReference>
<evidence type="ECO:0000256" key="2">
    <source>
        <dbReference type="ARBA" id="ARBA00022630"/>
    </source>
</evidence>
<comment type="cofactor">
    <cofactor evidence="1">
        <name>FAD</name>
        <dbReference type="ChEBI" id="CHEBI:57692"/>
    </cofactor>
</comment>
<keyword evidence="2" id="KW-0285">Flavoprotein</keyword>
<reference evidence="6 7" key="1">
    <citation type="submission" date="2023-04" db="EMBL/GenBank/DDBJ databases">
        <title>Ectobacillus antri isolated from activated sludge.</title>
        <authorList>
            <person name="Yan P."/>
            <person name="Liu X."/>
        </authorList>
    </citation>
    <scope>NUCLEOTIDE SEQUENCE [LARGE SCALE GENOMIC DNA]</scope>
    <source>
        <strain evidence="6 7">C18H</strain>
    </source>
</reference>
<dbReference type="SUPFAM" id="SSF52218">
    <property type="entry name" value="Flavoproteins"/>
    <property type="match status" value="1"/>
</dbReference>
<evidence type="ECO:0000256" key="3">
    <source>
        <dbReference type="ARBA" id="ARBA00022827"/>
    </source>
</evidence>
<dbReference type="Gene3D" id="3.40.50.360">
    <property type="match status" value="1"/>
</dbReference>
<gene>
    <name evidence="6" type="ORF">P6P90_10425</name>
</gene>
<comment type="caution">
    <text evidence="6">The sequence shown here is derived from an EMBL/GenBank/DDBJ whole genome shotgun (WGS) entry which is preliminary data.</text>
</comment>
<dbReference type="Proteomes" id="UP001218246">
    <property type="component" value="Unassembled WGS sequence"/>
</dbReference>
<keyword evidence="6" id="KW-0560">Oxidoreductase</keyword>
<dbReference type="InterPro" id="IPR029039">
    <property type="entry name" value="Flavoprotein-like_sf"/>
</dbReference>
<proteinExistence type="inferred from homology"/>
<evidence type="ECO:0000256" key="4">
    <source>
        <dbReference type="ARBA" id="ARBA00037981"/>
    </source>
</evidence>
<dbReference type="InterPro" id="IPR003680">
    <property type="entry name" value="Flavodoxin_fold"/>
</dbReference>
<evidence type="ECO:0000313" key="7">
    <source>
        <dbReference type="Proteomes" id="UP001218246"/>
    </source>
</evidence>
<dbReference type="Pfam" id="PF02525">
    <property type="entry name" value="Flavodoxin_2"/>
    <property type="match status" value="1"/>
</dbReference>
<dbReference type="EC" id="1.-.-.-" evidence="6"/>
<keyword evidence="3" id="KW-0274">FAD</keyword>
<sequence>MKNILIINGHEYYEFAPGKLNKTIFDEIVATLKGTYEIQTTVVQNGYDIEEEHKKFTWADVVIYQTPIYWFSVPGLLKTYIDRVYSYGVFFAGSDVYGKGGLMQGKKVMFSTTWNAPEHVFENVNEFMEGKSLEESLLSLHKAHEFVGMESLKTFSCHDVVANPDIDKYMRDLHKHLQDVFVV</sequence>
<accession>A0ABT6H6T4</accession>
<organism evidence="6 7">
    <name type="scientific">Ectobacillus antri</name>
    <dbReference type="NCBI Taxonomy" id="2486280"/>
    <lineage>
        <taxon>Bacteria</taxon>
        <taxon>Bacillati</taxon>
        <taxon>Bacillota</taxon>
        <taxon>Bacilli</taxon>
        <taxon>Bacillales</taxon>
        <taxon>Bacillaceae</taxon>
        <taxon>Ectobacillus</taxon>
    </lineage>
</organism>